<dbReference type="Pfam" id="PF00704">
    <property type="entry name" value="Glyco_hydro_18"/>
    <property type="match status" value="1"/>
</dbReference>
<reference evidence="6 7" key="1">
    <citation type="submission" date="2014-07" db="EMBL/GenBank/DDBJ databases">
        <title>Complete Genome Sequence of Dyella japonica Strain A8 Isolated from Malaysian Tropical Soil.</title>
        <authorList>
            <person name="Hui R.K.H."/>
            <person name="Chen J.-W."/>
            <person name="Chan K.-G."/>
            <person name="Leung F.C.C."/>
        </authorList>
    </citation>
    <scope>NUCLEOTIDE SEQUENCE [LARGE SCALE GENOMIC DNA]</scope>
    <source>
        <strain evidence="6 7">A8</strain>
    </source>
</reference>
<dbReference type="SUPFAM" id="SSF51445">
    <property type="entry name" value="(Trans)glycosidases"/>
    <property type="match status" value="1"/>
</dbReference>
<feature type="chain" id="PRO_5001707278" evidence="4">
    <location>
        <begin position="23"/>
        <end position="352"/>
    </location>
</feature>
<evidence type="ECO:0000256" key="2">
    <source>
        <dbReference type="ARBA" id="ARBA00023295"/>
    </source>
</evidence>
<evidence type="ECO:0000313" key="7">
    <source>
        <dbReference type="Proteomes" id="UP000027987"/>
    </source>
</evidence>
<evidence type="ECO:0000313" key="6">
    <source>
        <dbReference type="EMBL" id="AIF48109.1"/>
    </source>
</evidence>
<evidence type="ECO:0000256" key="1">
    <source>
        <dbReference type="ARBA" id="ARBA00022801"/>
    </source>
</evidence>
<dbReference type="InterPro" id="IPR001223">
    <property type="entry name" value="Glyco_hydro18_cat"/>
</dbReference>
<dbReference type="PANTHER" id="PTHR46066:SF2">
    <property type="entry name" value="CHITINASE DOMAIN-CONTAINING PROTEIN 1"/>
    <property type="match status" value="1"/>
</dbReference>
<dbReference type="Gene3D" id="3.20.20.80">
    <property type="entry name" value="Glycosidases"/>
    <property type="match status" value="1"/>
</dbReference>
<dbReference type="CDD" id="cd02874">
    <property type="entry name" value="GH18_CFLE_spore_hydrolase"/>
    <property type="match status" value="1"/>
</dbReference>
<feature type="domain" description="GH18" evidence="5">
    <location>
        <begin position="25"/>
        <end position="352"/>
    </location>
</feature>
<dbReference type="STRING" id="1217721.HY57_12985"/>
<name>A0A075K1P9_9GAMM</name>
<dbReference type="PANTHER" id="PTHR46066">
    <property type="entry name" value="CHITINASE DOMAIN-CONTAINING PROTEIN 1 FAMILY MEMBER"/>
    <property type="match status" value="1"/>
</dbReference>
<evidence type="ECO:0000256" key="3">
    <source>
        <dbReference type="ARBA" id="ARBA00023326"/>
    </source>
</evidence>
<dbReference type="InterPro" id="IPR017853">
    <property type="entry name" value="GH"/>
</dbReference>
<dbReference type="GO" id="GO:0000272">
    <property type="term" value="P:polysaccharide catabolic process"/>
    <property type="evidence" value="ECO:0007669"/>
    <property type="project" value="UniProtKB-KW"/>
</dbReference>
<dbReference type="OrthoDB" id="276604at2"/>
<accession>A0A075K1P9</accession>
<dbReference type="EMBL" id="CP008884">
    <property type="protein sequence ID" value="AIF48109.1"/>
    <property type="molecule type" value="Genomic_DNA"/>
</dbReference>
<dbReference type="Proteomes" id="UP000027987">
    <property type="component" value="Chromosome"/>
</dbReference>
<dbReference type="HOGENOM" id="CLU_037415_2_0_6"/>
<dbReference type="PATRIC" id="fig|1217721.7.peg.2674"/>
<dbReference type="PROSITE" id="PS51910">
    <property type="entry name" value="GH18_2"/>
    <property type="match status" value="1"/>
</dbReference>
<keyword evidence="1 6" id="KW-0378">Hydrolase</keyword>
<proteinExistence type="predicted"/>
<evidence type="ECO:0000259" key="5">
    <source>
        <dbReference type="PROSITE" id="PS51910"/>
    </source>
</evidence>
<keyword evidence="3" id="KW-0624">Polysaccharide degradation</keyword>
<dbReference type="InterPro" id="IPR029070">
    <property type="entry name" value="Chitinase_insertion_sf"/>
</dbReference>
<keyword evidence="4" id="KW-0732">Signal</keyword>
<gene>
    <name evidence="6" type="ORF">HY57_12985</name>
</gene>
<keyword evidence="2" id="KW-0326">Glycosidase</keyword>
<sequence>MKRWMFPALWLCLALASTSAFAKAPTALFYMMGSQKSINSFEAHIDKIDLLVPTWFGVDENGLVSGGPNMYVLDLAKAHHLPVMPIISANGDRKKFHDLLGNETAKRAMIASMVEQAKRYGFSGYQFDFENIAWTDRDALTLLARQTADALHKHGLKLSMAVVPNAPGQAGNGPFSKWMWEYWRGAYDLKALGQVLDLVCLMTYDQHTRWTTPGPVAGMPWVMDNLQYALKLVPKEKLSLGIGLYGYHWFAGNPVGEDGKESSHITAEYIDADESFPLAKQFHATMQWDPVEHESWFYFYRDGMREWVFLPDAHAFRDRYDVVKQYGLEGFCAWVLGAEDPKVWEELPDAIR</sequence>
<dbReference type="AlphaFoldDB" id="A0A075K1P9"/>
<protein>
    <submittedName>
        <fullName evidence="6">Glycosyl hydrolase</fullName>
    </submittedName>
</protein>
<evidence type="ECO:0000256" key="4">
    <source>
        <dbReference type="SAM" id="SignalP"/>
    </source>
</evidence>
<keyword evidence="3" id="KW-0119">Carbohydrate metabolism</keyword>
<dbReference type="GO" id="GO:0016798">
    <property type="term" value="F:hydrolase activity, acting on glycosyl bonds"/>
    <property type="evidence" value="ECO:0007669"/>
    <property type="project" value="UniProtKB-KW"/>
</dbReference>
<dbReference type="GO" id="GO:0008061">
    <property type="term" value="F:chitin binding"/>
    <property type="evidence" value="ECO:0007669"/>
    <property type="project" value="InterPro"/>
</dbReference>
<feature type="signal peptide" evidence="4">
    <location>
        <begin position="1"/>
        <end position="22"/>
    </location>
</feature>
<organism evidence="6 7">
    <name type="scientific">Dyella japonica A8</name>
    <dbReference type="NCBI Taxonomy" id="1217721"/>
    <lineage>
        <taxon>Bacteria</taxon>
        <taxon>Pseudomonadati</taxon>
        <taxon>Pseudomonadota</taxon>
        <taxon>Gammaproteobacteria</taxon>
        <taxon>Lysobacterales</taxon>
        <taxon>Rhodanobacteraceae</taxon>
        <taxon>Dyella</taxon>
    </lineage>
</organism>
<keyword evidence="7" id="KW-1185">Reference proteome</keyword>
<dbReference type="InterPro" id="IPR041704">
    <property type="entry name" value="CFLE_GH18"/>
</dbReference>
<dbReference type="KEGG" id="dja:HY57_12985"/>
<dbReference type="InterPro" id="IPR011583">
    <property type="entry name" value="Chitinase_II/V-like_cat"/>
</dbReference>
<dbReference type="Gene3D" id="3.10.50.10">
    <property type="match status" value="1"/>
</dbReference>
<dbReference type="SMART" id="SM00636">
    <property type="entry name" value="Glyco_18"/>
    <property type="match status" value="1"/>
</dbReference>